<dbReference type="SUPFAM" id="SSF54160">
    <property type="entry name" value="Chromo domain-like"/>
    <property type="match status" value="1"/>
</dbReference>
<dbReference type="AlphaFoldDB" id="A0A2K3KN40"/>
<dbReference type="Pfam" id="PF24626">
    <property type="entry name" value="SH3_Tf2-1"/>
    <property type="match status" value="1"/>
</dbReference>
<dbReference type="PANTHER" id="PTHR46148:SF52">
    <property type="entry name" value="OS04G0603800 PROTEIN"/>
    <property type="match status" value="1"/>
</dbReference>
<dbReference type="STRING" id="57577.A0A2K3KN40"/>
<protein>
    <recommendedName>
        <fullName evidence="1">Chromo domain-containing protein</fullName>
    </recommendedName>
</protein>
<evidence type="ECO:0000259" key="1">
    <source>
        <dbReference type="PROSITE" id="PS50013"/>
    </source>
</evidence>
<feature type="domain" description="Chromo" evidence="1">
    <location>
        <begin position="95"/>
        <end position="131"/>
    </location>
</feature>
<dbReference type="InterPro" id="IPR016197">
    <property type="entry name" value="Chromo-like_dom_sf"/>
</dbReference>
<dbReference type="InterPro" id="IPR000953">
    <property type="entry name" value="Chromo/chromo_shadow_dom"/>
</dbReference>
<dbReference type="PROSITE" id="PS50013">
    <property type="entry name" value="CHROMO_2"/>
    <property type="match status" value="1"/>
</dbReference>
<reference evidence="2 3" key="1">
    <citation type="journal article" date="2014" name="Am. J. Bot.">
        <title>Genome assembly and annotation for red clover (Trifolium pratense; Fabaceae).</title>
        <authorList>
            <person name="Istvanek J."/>
            <person name="Jaros M."/>
            <person name="Krenek A."/>
            <person name="Repkova J."/>
        </authorList>
    </citation>
    <scope>NUCLEOTIDE SEQUENCE [LARGE SCALE GENOMIC DNA]</scope>
    <source>
        <strain evidence="3">cv. Tatra</strain>
        <tissue evidence="2">Young leaves</tissue>
    </source>
</reference>
<organism evidence="2 3">
    <name type="scientific">Trifolium pratense</name>
    <name type="common">Red clover</name>
    <dbReference type="NCBI Taxonomy" id="57577"/>
    <lineage>
        <taxon>Eukaryota</taxon>
        <taxon>Viridiplantae</taxon>
        <taxon>Streptophyta</taxon>
        <taxon>Embryophyta</taxon>
        <taxon>Tracheophyta</taxon>
        <taxon>Spermatophyta</taxon>
        <taxon>Magnoliopsida</taxon>
        <taxon>eudicotyledons</taxon>
        <taxon>Gunneridae</taxon>
        <taxon>Pentapetalae</taxon>
        <taxon>rosids</taxon>
        <taxon>fabids</taxon>
        <taxon>Fabales</taxon>
        <taxon>Fabaceae</taxon>
        <taxon>Papilionoideae</taxon>
        <taxon>50 kb inversion clade</taxon>
        <taxon>NPAAA clade</taxon>
        <taxon>Hologalegina</taxon>
        <taxon>IRL clade</taxon>
        <taxon>Trifolieae</taxon>
        <taxon>Trifolium</taxon>
    </lineage>
</organism>
<comment type="caution">
    <text evidence="2">The sequence shown here is derived from an EMBL/GenBank/DDBJ whole genome shotgun (WGS) entry which is preliminary data.</text>
</comment>
<dbReference type="EMBL" id="ASHM01102952">
    <property type="protein sequence ID" value="PNX67717.1"/>
    <property type="molecule type" value="Genomic_DNA"/>
</dbReference>
<proteinExistence type="predicted"/>
<sequence length="185" mass="21572">MSDMSFEIGEWVFMKLRAHRQNSVVTRINVKLAARYYGPYPIMERIGDVAYKLKLPTSSRVHPVFHVSLLKKAVRQYHESEELPDLMTGGQDEVFELEDVLVVRNVQKQGEEMKQLLIYWKGKTLEDATWEDYVMLKSLFLQFNLEDKVAAEEGSIDRNNEKDLLLPGQLIHHTSTSPRVWQVYS</sequence>
<evidence type="ECO:0000313" key="2">
    <source>
        <dbReference type="EMBL" id="PNX67717.1"/>
    </source>
</evidence>
<accession>A0A2K3KN40</accession>
<dbReference type="PANTHER" id="PTHR46148">
    <property type="entry name" value="CHROMO DOMAIN-CONTAINING PROTEIN"/>
    <property type="match status" value="1"/>
</dbReference>
<name>A0A2K3KN40_TRIPR</name>
<reference evidence="2 3" key="2">
    <citation type="journal article" date="2017" name="Front. Plant Sci.">
        <title>Gene Classification and Mining of Molecular Markers Useful in Red Clover (Trifolium pratense) Breeding.</title>
        <authorList>
            <person name="Istvanek J."/>
            <person name="Dluhosova J."/>
            <person name="Dluhos P."/>
            <person name="Patkova L."/>
            <person name="Nedelnik J."/>
            <person name="Repkova J."/>
        </authorList>
    </citation>
    <scope>NUCLEOTIDE SEQUENCE [LARGE SCALE GENOMIC DNA]</scope>
    <source>
        <strain evidence="3">cv. Tatra</strain>
        <tissue evidence="2">Young leaves</tissue>
    </source>
</reference>
<dbReference type="Proteomes" id="UP000236291">
    <property type="component" value="Unassembled WGS sequence"/>
</dbReference>
<gene>
    <name evidence="2" type="ORF">L195_g055774</name>
</gene>
<feature type="non-terminal residue" evidence="2">
    <location>
        <position position="185"/>
    </location>
</feature>
<evidence type="ECO:0000313" key="3">
    <source>
        <dbReference type="Proteomes" id="UP000236291"/>
    </source>
</evidence>
<dbReference type="InterPro" id="IPR056924">
    <property type="entry name" value="SH3_Tf2-1"/>
</dbReference>